<gene>
    <name evidence="1" type="ordered locus">Anacy_1497</name>
</gene>
<dbReference type="eggNOG" id="COG2319">
    <property type="taxonomic scope" value="Bacteria"/>
</dbReference>
<dbReference type="PATRIC" id="fig|272123.3.peg.1637"/>
<dbReference type="STRING" id="272123.Anacy_1497"/>
<dbReference type="RefSeq" id="WP_015213655.1">
    <property type="nucleotide sequence ID" value="NC_019771.1"/>
</dbReference>
<reference evidence="2" key="1">
    <citation type="journal article" date="2013" name="Proc. Natl. Acad. Sci. U.S.A.">
        <title>Improving the coverage of the cyanobacterial phylum using diversity-driven genome sequencing.</title>
        <authorList>
            <person name="Shih P.M."/>
            <person name="Wu D."/>
            <person name="Latifi A."/>
            <person name="Axen S.D."/>
            <person name="Fewer D.P."/>
            <person name="Talla E."/>
            <person name="Calteau A."/>
            <person name="Cai F."/>
            <person name="Tandeau de Marsac N."/>
            <person name="Rippka R."/>
            <person name="Herdman M."/>
            <person name="Sivonen K."/>
            <person name="Coursin T."/>
            <person name="Laurent T."/>
            <person name="Goodwin L."/>
            <person name="Nolan M."/>
            <person name="Davenport K.W."/>
            <person name="Han C.S."/>
            <person name="Rubin E.M."/>
            <person name="Eisen J.A."/>
            <person name="Woyke T."/>
            <person name="Gugger M."/>
            <person name="Kerfeld C.A."/>
        </authorList>
    </citation>
    <scope>NUCLEOTIDE SEQUENCE [LARGE SCALE GENOMIC DNA]</scope>
    <source>
        <strain evidence="2">ATCC 27899 / PCC 7122</strain>
    </source>
</reference>
<sequence>MEISSLVGTRESQVCVWELISDKILYQSTEVSPCLMSADGRVLIQCTKEFEINDIIQIISNNE</sequence>
<dbReference type="Proteomes" id="UP000010474">
    <property type="component" value="Chromosome"/>
</dbReference>
<dbReference type="KEGG" id="acy:Anacy_1497"/>
<protein>
    <submittedName>
        <fullName evidence="1">Uncharacterized protein</fullName>
    </submittedName>
</protein>
<proteinExistence type="predicted"/>
<accession>K9ZF62</accession>
<dbReference type="AlphaFoldDB" id="K9ZF62"/>
<dbReference type="OrthoDB" id="503904at2"/>
<dbReference type="EMBL" id="CP003659">
    <property type="protein sequence ID" value="AFZ57005.1"/>
    <property type="molecule type" value="Genomic_DNA"/>
</dbReference>
<evidence type="ECO:0000313" key="2">
    <source>
        <dbReference type="Proteomes" id="UP000010474"/>
    </source>
</evidence>
<name>K9ZF62_ANACC</name>
<organism evidence="1 2">
    <name type="scientific">Anabaena cylindrica (strain ATCC 27899 / PCC 7122)</name>
    <dbReference type="NCBI Taxonomy" id="272123"/>
    <lineage>
        <taxon>Bacteria</taxon>
        <taxon>Bacillati</taxon>
        <taxon>Cyanobacteriota</taxon>
        <taxon>Cyanophyceae</taxon>
        <taxon>Nostocales</taxon>
        <taxon>Nostocaceae</taxon>
        <taxon>Anabaena</taxon>
    </lineage>
</organism>
<evidence type="ECO:0000313" key="1">
    <source>
        <dbReference type="EMBL" id="AFZ57005.1"/>
    </source>
</evidence>
<dbReference type="HOGENOM" id="CLU_2875818_0_0_3"/>
<keyword evidence="2" id="KW-1185">Reference proteome</keyword>